<organism evidence="4 5">
    <name type="scientific">Streptomyces akebiae</name>
    <dbReference type="NCBI Taxonomy" id="2865673"/>
    <lineage>
        <taxon>Bacteria</taxon>
        <taxon>Bacillati</taxon>
        <taxon>Actinomycetota</taxon>
        <taxon>Actinomycetes</taxon>
        <taxon>Kitasatosporales</taxon>
        <taxon>Streptomycetaceae</taxon>
        <taxon>Streptomyces</taxon>
    </lineage>
</organism>
<keyword evidence="5" id="KW-1185">Reference proteome</keyword>
<dbReference type="EMBL" id="CP080647">
    <property type="protein sequence ID" value="QYX78134.1"/>
    <property type="molecule type" value="Genomic_DNA"/>
</dbReference>
<evidence type="ECO:0000259" key="3">
    <source>
        <dbReference type="Pfam" id="PF26526"/>
    </source>
</evidence>
<reference evidence="4 5" key="1">
    <citation type="submission" date="2021-08" db="EMBL/GenBank/DDBJ databases">
        <authorList>
            <person name="Ping M."/>
        </authorList>
    </citation>
    <scope>NUCLEOTIDE SEQUENCE [LARGE SCALE GENOMIC DNA]</scope>
    <source>
        <strain evidence="4 5">MG28</strain>
    </source>
</reference>
<evidence type="ECO:0000313" key="5">
    <source>
        <dbReference type="Proteomes" id="UP000827138"/>
    </source>
</evidence>
<gene>
    <name evidence="4" type="ORF">K1J60_17690</name>
</gene>
<keyword evidence="2" id="KW-0472">Membrane</keyword>
<dbReference type="Pfam" id="PF26526">
    <property type="entry name" value="DUF8175"/>
    <property type="match status" value="1"/>
</dbReference>
<feature type="transmembrane region" description="Helical" evidence="2">
    <location>
        <begin position="24"/>
        <end position="43"/>
    </location>
</feature>
<protein>
    <recommendedName>
        <fullName evidence="3">DUF8175 domain-containing protein</fullName>
    </recommendedName>
</protein>
<proteinExistence type="predicted"/>
<sequence>MLNSGRAHGGSGEWEQPFWQQRGWILSAGFLAVLLVLAVLFAVTGNGGEGSPGAAGDPDPAPTSTSDTGSDSGSDSDGGADGAGGSDKRPAGCRTDDRDQAEPTEAPRDFRWKANGTGLVPVSKAAGPLTYDGPVWSCFAHTPLGAVMAVHSITDHLSYDGWREVVDRQVVPGAGRDALIASRSQEANKSTTGSPDAGGYAGFTVLSYDETQATVMVLVRGMGDGGYGSASVTVRWRDGDWKLSPDPDGTVYSGVSQVSGTDGFVTWEA</sequence>
<feature type="domain" description="DUF8175" evidence="3">
    <location>
        <begin position="82"/>
        <end position="265"/>
    </location>
</feature>
<evidence type="ECO:0000313" key="4">
    <source>
        <dbReference type="EMBL" id="QYX78134.1"/>
    </source>
</evidence>
<evidence type="ECO:0000256" key="1">
    <source>
        <dbReference type="SAM" id="MobiDB-lite"/>
    </source>
</evidence>
<dbReference type="RefSeq" id="WP_220647043.1">
    <property type="nucleotide sequence ID" value="NZ_CP080647.1"/>
</dbReference>
<keyword evidence="2" id="KW-0812">Transmembrane</keyword>
<dbReference type="Proteomes" id="UP000827138">
    <property type="component" value="Chromosome"/>
</dbReference>
<feature type="compositionally biased region" description="Basic and acidic residues" evidence="1">
    <location>
        <begin position="86"/>
        <end position="112"/>
    </location>
</feature>
<accession>A0ABX8XR98</accession>
<feature type="compositionally biased region" description="Low complexity" evidence="1">
    <location>
        <begin position="54"/>
        <end position="77"/>
    </location>
</feature>
<keyword evidence="2" id="KW-1133">Transmembrane helix</keyword>
<name>A0ABX8XR98_9ACTN</name>
<evidence type="ECO:0000256" key="2">
    <source>
        <dbReference type="SAM" id="Phobius"/>
    </source>
</evidence>
<dbReference type="InterPro" id="IPR058488">
    <property type="entry name" value="DUF8175"/>
</dbReference>
<feature type="region of interest" description="Disordered" evidence="1">
    <location>
        <begin position="49"/>
        <end position="113"/>
    </location>
</feature>